<name>A0A2P2ND97_RHIMU</name>
<dbReference type="AlphaFoldDB" id="A0A2P2ND97"/>
<protein>
    <submittedName>
        <fullName evidence="1">Uncharacterized protein</fullName>
    </submittedName>
</protein>
<organism evidence="1">
    <name type="scientific">Rhizophora mucronata</name>
    <name type="common">Asiatic mangrove</name>
    <dbReference type="NCBI Taxonomy" id="61149"/>
    <lineage>
        <taxon>Eukaryota</taxon>
        <taxon>Viridiplantae</taxon>
        <taxon>Streptophyta</taxon>
        <taxon>Embryophyta</taxon>
        <taxon>Tracheophyta</taxon>
        <taxon>Spermatophyta</taxon>
        <taxon>Magnoliopsida</taxon>
        <taxon>eudicotyledons</taxon>
        <taxon>Gunneridae</taxon>
        <taxon>Pentapetalae</taxon>
        <taxon>rosids</taxon>
        <taxon>fabids</taxon>
        <taxon>Malpighiales</taxon>
        <taxon>Rhizophoraceae</taxon>
        <taxon>Rhizophora</taxon>
    </lineage>
</organism>
<dbReference type="EMBL" id="GGEC01059955">
    <property type="protein sequence ID" value="MBX40439.1"/>
    <property type="molecule type" value="Transcribed_RNA"/>
</dbReference>
<reference evidence="1" key="1">
    <citation type="submission" date="2018-02" db="EMBL/GenBank/DDBJ databases">
        <title>Rhizophora mucronata_Transcriptome.</title>
        <authorList>
            <person name="Meera S.P."/>
            <person name="Sreeshan A."/>
            <person name="Augustine A."/>
        </authorList>
    </citation>
    <scope>NUCLEOTIDE SEQUENCE</scope>
    <source>
        <tissue evidence="1">Leaf</tissue>
    </source>
</reference>
<proteinExistence type="predicted"/>
<evidence type="ECO:0000313" key="1">
    <source>
        <dbReference type="EMBL" id="MBX40439.1"/>
    </source>
</evidence>
<accession>A0A2P2ND97</accession>
<sequence>MPIHRLQVFFPSLLVCDKRKRKEKQLFQPC</sequence>